<evidence type="ECO:0000313" key="1">
    <source>
        <dbReference type="EMBL" id="KZM23388.1"/>
    </source>
</evidence>
<dbReference type="EMBL" id="JYNV01000197">
    <property type="protein sequence ID" value="KZM23388.1"/>
    <property type="molecule type" value="Genomic_DNA"/>
</dbReference>
<sequence length="196" mass="20822">MKFTTAAIAAAAAALVSASPCGKSTNDTEIKTGDVFRIMSIRPGSDIQYGSVQAANSGFLVNAPKQNASCSEDVNYASFLLTEAGELFLNTANPPQQAYVDRSGMGQGLFQYTTGVQGAPRNSERTGFTLDADSNLIFKDQTNQEIGFQACPSAAQGGYSVWLNSVHDPAGYKDCLNFVARAIKEDKPISCMYTSS</sequence>
<evidence type="ECO:0000313" key="2">
    <source>
        <dbReference type="Proteomes" id="UP000076837"/>
    </source>
</evidence>
<dbReference type="Proteomes" id="UP000076837">
    <property type="component" value="Unassembled WGS sequence"/>
</dbReference>
<dbReference type="PANTHER" id="PTHR42047:SF1">
    <property type="entry name" value="PROTEIN, PUTATIVE (AFU_ORTHOLOGUE AFUA_6G03560)-RELATED"/>
    <property type="match status" value="1"/>
</dbReference>
<dbReference type="PANTHER" id="PTHR42047">
    <property type="entry name" value="PROTEIN, PUTATIVE (AFU_ORTHOLOGUE AFUA_6G03560)-RELATED"/>
    <property type="match status" value="1"/>
</dbReference>
<name>A0A163DWF3_DIDRA</name>
<dbReference type="OrthoDB" id="4093325at2759"/>
<gene>
    <name evidence="1" type="ORF">ST47_g5489</name>
</gene>
<reference evidence="1 2" key="1">
    <citation type="journal article" date="2016" name="Sci. Rep.">
        <title>Draft genome sequencing and secretome analysis of fungal phytopathogen Ascochyta rabiei provides insight into the necrotrophic effector repertoire.</title>
        <authorList>
            <person name="Verma S."/>
            <person name="Gazara R.K."/>
            <person name="Nizam S."/>
            <person name="Parween S."/>
            <person name="Chattopadhyay D."/>
            <person name="Verma P.K."/>
        </authorList>
    </citation>
    <scope>NUCLEOTIDE SEQUENCE [LARGE SCALE GENOMIC DNA]</scope>
    <source>
        <strain evidence="1 2">ArDII</strain>
    </source>
</reference>
<dbReference type="InterPro" id="IPR052820">
    <property type="entry name" value="PhiA_domain"/>
</dbReference>
<accession>A0A163DWF3</accession>
<dbReference type="AlphaFoldDB" id="A0A163DWF3"/>
<organism evidence="1 2">
    <name type="scientific">Didymella rabiei</name>
    <name type="common">Chickpea ascochyta blight fungus</name>
    <name type="synonym">Mycosphaerella rabiei</name>
    <dbReference type="NCBI Taxonomy" id="5454"/>
    <lineage>
        <taxon>Eukaryota</taxon>
        <taxon>Fungi</taxon>
        <taxon>Dikarya</taxon>
        <taxon>Ascomycota</taxon>
        <taxon>Pezizomycotina</taxon>
        <taxon>Dothideomycetes</taxon>
        <taxon>Pleosporomycetidae</taxon>
        <taxon>Pleosporales</taxon>
        <taxon>Pleosporineae</taxon>
        <taxon>Didymellaceae</taxon>
        <taxon>Ascochyta</taxon>
    </lineage>
</organism>
<keyword evidence="2" id="KW-1185">Reference proteome</keyword>
<proteinExistence type="predicted"/>
<protein>
    <submittedName>
        <fullName evidence="1">Uncharacterized protein</fullName>
    </submittedName>
</protein>
<comment type="caution">
    <text evidence="1">The sequence shown here is derived from an EMBL/GenBank/DDBJ whole genome shotgun (WGS) entry which is preliminary data.</text>
</comment>